<dbReference type="Gene3D" id="3.60.10.10">
    <property type="entry name" value="Endonuclease/exonuclease/phosphatase"/>
    <property type="match status" value="1"/>
</dbReference>
<reference evidence="7" key="1">
    <citation type="submission" date="2019-08" db="EMBL/GenBank/DDBJ databases">
        <authorList>
            <person name="Kucharzyk K."/>
            <person name="Murdoch R.W."/>
            <person name="Higgins S."/>
            <person name="Loffler F."/>
        </authorList>
    </citation>
    <scope>NUCLEOTIDE SEQUENCE</scope>
</reference>
<feature type="domain" description="Endonuclease/exonuclease/phosphatase" evidence="6">
    <location>
        <begin position="3"/>
        <end position="128"/>
    </location>
</feature>
<dbReference type="GO" id="GO:0006281">
    <property type="term" value="P:DNA repair"/>
    <property type="evidence" value="ECO:0007669"/>
    <property type="project" value="InterPro"/>
</dbReference>
<dbReference type="PANTHER" id="PTHR43250">
    <property type="entry name" value="EXODEOXYRIBONUCLEASE III"/>
    <property type="match status" value="1"/>
</dbReference>
<evidence type="ECO:0000313" key="7">
    <source>
        <dbReference type="EMBL" id="MPM87379.1"/>
    </source>
</evidence>
<dbReference type="EMBL" id="VSSQ01035207">
    <property type="protein sequence ID" value="MPM87379.1"/>
    <property type="molecule type" value="Genomic_DNA"/>
</dbReference>
<dbReference type="InterPro" id="IPR037493">
    <property type="entry name" value="ExoIII-like"/>
</dbReference>
<comment type="cofactor">
    <cofactor evidence="1">
        <name>Mg(2+)</name>
        <dbReference type="ChEBI" id="CHEBI:18420"/>
    </cofactor>
</comment>
<evidence type="ECO:0000259" key="6">
    <source>
        <dbReference type="Pfam" id="PF03372"/>
    </source>
</evidence>
<dbReference type="InterPro" id="IPR004808">
    <property type="entry name" value="AP_endonuc_1"/>
</dbReference>
<dbReference type="Pfam" id="PF03372">
    <property type="entry name" value="Exo_endo_phos"/>
    <property type="match status" value="1"/>
</dbReference>
<keyword evidence="5" id="KW-0460">Magnesium</keyword>
<dbReference type="NCBIfam" id="TIGR00633">
    <property type="entry name" value="xth"/>
    <property type="match status" value="1"/>
</dbReference>
<comment type="caution">
    <text evidence="7">The sequence shown here is derived from an EMBL/GenBank/DDBJ whole genome shotgun (WGS) entry which is preliminary data.</text>
</comment>
<evidence type="ECO:0000256" key="1">
    <source>
        <dbReference type="ARBA" id="ARBA00001946"/>
    </source>
</evidence>
<keyword evidence="3" id="KW-0479">Metal-binding</keyword>
<dbReference type="AlphaFoldDB" id="A0A645DDQ8"/>
<dbReference type="PANTHER" id="PTHR43250:SF2">
    <property type="entry name" value="EXODEOXYRIBONUCLEASE III"/>
    <property type="match status" value="1"/>
</dbReference>
<comment type="similarity">
    <text evidence="2">Belongs to the DNA repair enzymes AP/ExoA family.</text>
</comment>
<evidence type="ECO:0000256" key="2">
    <source>
        <dbReference type="ARBA" id="ARBA00007092"/>
    </source>
</evidence>
<organism evidence="7">
    <name type="scientific">bioreactor metagenome</name>
    <dbReference type="NCBI Taxonomy" id="1076179"/>
    <lineage>
        <taxon>unclassified sequences</taxon>
        <taxon>metagenomes</taxon>
        <taxon>ecological metagenomes</taxon>
    </lineage>
</organism>
<sequence length="137" mass="16360">MRFFDRLKALFEREYSTDEKVVWLGDMNVAPTDIDVTSPERKRDHVCFHEDIKKKFEEVKDWGFVDIFRKYRPEEGEFSFFDYRVKNALERNIGWRIDHILATSSLADCSTDCYVDREPRGWEKPSDHTPVVSVFDI</sequence>
<keyword evidence="4 7" id="KW-0378">Hydrolase</keyword>
<proteinExistence type="inferred from homology"/>
<dbReference type="PROSITE" id="PS51435">
    <property type="entry name" value="AP_NUCLEASE_F1_4"/>
    <property type="match status" value="1"/>
</dbReference>
<evidence type="ECO:0000256" key="5">
    <source>
        <dbReference type="ARBA" id="ARBA00022842"/>
    </source>
</evidence>
<dbReference type="GO" id="GO:0008311">
    <property type="term" value="F:double-stranded DNA 3'-5' DNA exonuclease activity"/>
    <property type="evidence" value="ECO:0007669"/>
    <property type="project" value="UniProtKB-EC"/>
</dbReference>
<gene>
    <name evidence="7" type="primary">xthA_5</name>
    <name evidence="7" type="ORF">SDC9_134475</name>
</gene>
<accession>A0A645DDQ8</accession>
<dbReference type="EC" id="3.1.11.2" evidence="7"/>
<dbReference type="InterPro" id="IPR005135">
    <property type="entry name" value="Endo/exonuclease/phosphatase"/>
</dbReference>
<dbReference type="InterPro" id="IPR036691">
    <property type="entry name" value="Endo/exonu/phosph_ase_sf"/>
</dbReference>
<name>A0A645DDQ8_9ZZZZ</name>
<dbReference type="SUPFAM" id="SSF56219">
    <property type="entry name" value="DNase I-like"/>
    <property type="match status" value="1"/>
</dbReference>
<dbReference type="GO" id="GO:0046872">
    <property type="term" value="F:metal ion binding"/>
    <property type="evidence" value="ECO:0007669"/>
    <property type="project" value="UniProtKB-KW"/>
</dbReference>
<protein>
    <submittedName>
        <fullName evidence="7">Exodeoxyribonuclease III</fullName>
        <ecNumber evidence="7">3.1.11.2</ecNumber>
    </submittedName>
</protein>
<evidence type="ECO:0000256" key="3">
    <source>
        <dbReference type="ARBA" id="ARBA00022723"/>
    </source>
</evidence>
<evidence type="ECO:0000256" key="4">
    <source>
        <dbReference type="ARBA" id="ARBA00022801"/>
    </source>
</evidence>